<gene>
    <name evidence="1" type="ORF">GX50_09002</name>
</gene>
<evidence type="ECO:0000313" key="1">
    <source>
        <dbReference type="EMBL" id="PGH16515.1"/>
    </source>
</evidence>
<keyword evidence="2" id="KW-1185">Reference proteome</keyword>
<sequence length="47" mass="5207">MCLLTLASLSATPFRFLSYNIKKRTAHRTSSIAKAPKIAKPLMGFKP</sequence>
<dbReference type="AlphaFoldDB" id="A0A2B7Y5N6"/>
<dbReference type="EMBL" id="PDND01001145">
    <property type="protein sequence ID" value="PGH16515.1"/>
    <property type="molecule type" value="Genomic_DNA"/>
</dbReference>
<organism evidence="1 2">
    <name type="scientific">[Emmonsia] crescens</name>
    <dbReference type="NCBI Taxonomy" id="73230"/>
    <lineage>
        <taxon>Eukaryota</taxon>
        <taxon>Fungi</taxon>
        <taxon>Dikarya</taxon>
        <taxon>Ascomycota</taxon>
        <taxon>Pezizomycotina</taxon>
        <taxon>Eurotiomycetes</taxon>
        <taxon>Eurotiomycetidae</taxon>
        <taxon>Onygenales</taxon>
        <taxon>Ajellomycetaceae</taxon>
        <taxon>Emergomyces</taxon>
    </lineage>
</organism>
<dbReference type="Proteomes" id="UP000226031">
    <property type="component" value="Unassembled WGS sequence"/>
</dbReference>
<reference evidence="1 2" key="1">
    <citation type="submission" date="2017-10" db="EMBL/GenBank/DDBJ databases">
        <title>Comparative genomics in systemic dimorphic fungi from Ajellomycetaceae.</title>
        <authorList>
            <person name="Munoz J.F."/>
            <person name="Mcewen J.G."/>
            <person name="Clay O.K."/>
            <person name="Cuomo C.A."/>
        </authorList>
    </citation>
    <scope>NUCLEOTIDE SEQUENCE [LARGE SCALE GENOMIC DNA]</scope>
    <source>
        <strain evidence="1 2">UAMH4076</strain>
    </source>
</reference>
<name>A0A2B7Y5N6_9EURO</name>
<proteinExistence type="predicted"/>
<evidence type="ECO:0000313" key="2">
    <source>
        <dbReference type="Proteomes" id="UP000226031"/>
    </source>
</evidence>
<accession>A0A2B7Y5N6</accession>
<comment type="caution">
    <text evidence="1">The sequence shown here is derived from an EMBL/GenBank/DDBJ whole genome shotgun (WGS) entry which is preliminary data.</text>
</comment>
<protein>
    <submittedName>
        <fullName evidence="1">Uncharacterized protein</fullName>
    </submittedName>
</protein>